<dbReference type="OrthoDB" id="9804874at2"/>
<dbReference type="KEGG" id="beo:BEH_08695"/>
<feature type="transmembrane region" description="Helical" evidence="9">
    <location>
        <begin position="139"/>
        <end position="158"/>
    </location>
</feature>
<reference evidence="11" key="2">
    <citation type="submission" date="2015-06" db="EMBL/GenBank/DDBJ databases">
        <title>Genome Sequence of Bacillus endophyticus and Analysis of its Companion Mechanism in the Ketogulonigenium vulgare-Bacillus strain Consortium.</title>
        <authorList>
            <person name="Jia N."/>
            <person name="Du J."/>
            <person name="Ding M.-Z."/>
            <person name="Gao F."/>
            <person name="Yuan Y.-J."/>
        </authorList>
    </citation>
    <scope>NUCLEOTIDE SEQUENCE [LARGE SCALE GENOMIC DNA]</scope>
    <source>
        <strain evidence="11">Hbe603</strain>
    </source>
</reference>
<dbReference type="Proteomes" id="UP000036202">
    <property type="component" value="Chromosome"/>
</dbReference>
<proteinExistence type="inferred from homology"/>
<feature type="transmembrane region" description="Helical" evidence="9">
    <location>
        <begin position="204"/>
        <end position="225"/>
    </location>
</feature>
<reference evidence="10 11" key="1">
    <citation type="journal article" date="2015" name="PLoS ONE">
        <title>Genome Sequence of Bacillus endophyticus and Analysis of Its Companion Mechanism in the Ketogulonigenium vulgare-Bacillus Strain Consortium.</title>
        <authorList>
            <person name="Jia N."/>
            <person name="Du J."/>
            <person name="Ding M.Z."/>
            <person name="Gao F."/>
            <person name="Yuan Y.J."/>
        </authorList>
    </citation>
    <scope>NUCLEOTIDE SEQUENCE [LARGE SCALE GENOMIC DNA]</scope>
    <source>
        <strain evidence="10 11">Hbe603</strain>
    </source>
</reference>
<dbReference type="AlphaFoldDB" id="A0A0H4KHA0"/>
<dbReference type="PANTHER" id="PTHR30330">
    <property type="entry name" value="AGSS FAMILY TRANSPORTER, SODIUM-ALANINE"/>
    <property type="match status" value="1"/>
</dbReference>
<dbReference type="GO" id="GO:0005886">
    <property type="term" value="C:plasma membrane"/>
    <property type="evidence" value="ECO:0007669"/>
    <property type="project" value="UniProtKB-SubCell"/>
</dbReference>
<feature type="transmembrane region" description="Helical" evidence="9">
    <location>
        <begin position="293"/>
        <end position="316"/>
    </location>
</feature>
<accession>A0A0H4KHA0</accession>
<dbReference type="PANTHER" id="PTHR30330:SF7">
    <property type="entry name" value="SODIUM_PROTON-DEPENDENT ALANINE CARRIER PROTEIN YRBD-RELATED"/>
    <property type="match status" value="1"/>
</dbReference>
<keyword evidence="3 9" id="KW-0813">Transport</keyword>
<dbReference type="GO" id="GO:0005283">
    <property type="term" value="F:amino acid:sodium symporter activity"/>
    <property type="evidence" value="ECO:0007669"/>
    <property type="project" value="InterPro"/>
</dbReference>
<evidence type="ECO:0000256" key="3">
    <source>
        <dbReference type="ARBA" id="ARBA00022448"/>
    </source>
</evidence>
<dbReference type="EMBL" id="CP011974">
    <property type="protein sequence ID" value="AKO92166.1"/>
    <property type="molecule type" value="Genomic_DNA"/>
</dbReference>
<gene>
    <name evidence="10" type="ORF">BEH_08695</name>
</gene>
<evidence type="ECO:0000256" key="2">
    <source>
        <dbReference type="ARBA" id="ARBA00009261"/>
    </source>
</evidence>
<dbReference type="NCBIfam" id="TIGR00835">
    <property type="entry name" value="agcS"/>
    <property type="match status" value="1"/>
</dbReference>
<feature type="transmembrane region" description="Helical" evidence="9">
    <location>
        <begin position="231"/>
        <end position="256"/>
    </location>
</feature>
<feature type="transmembrane region" description="Helical" evidence="9">
    <location>
        <begin position="421"/>
        <end position="441"/>
    </location>
</feature>
<comment type="similarity">
    <text evidence="2 9">Belongs to the alanine or glycine:cation symporter (AGCS) (TC 2.A.25) family.</text>
</comment>
<organism evidence="10 11">
    <name type="scientific">Priestia filamentosa</name>
    <dbReference type="NCBI Taxonomy" id="1402861"/>
    <lineage>
        <taxon>Bacteria</taxon>
        <taxon>Bacillati</taxon>
        <taxon>Bacillota</taxon>
        <taxon>Bacilli</taxon>
        <taxon>Bacillales</taxon>
        <taxon>Bacillaceae</taxon>
        <taxon>Priestia</taxon>
    </lineage>
</organism>
<feature type="transmembrane region" description="Helical" evidence="9">
    <location>
        <begin position="351"/>
        <end position="373"/>
    </location>
</feature>
<keyword evidence="6 9" id="KW-0769">Symport</keyword>
<keyword evidence="5 9" id="KW-0812">Transmembrane</keyword>
<keyword evidence="7 9" id="KW-1133">Transmembrane helix</keyword>
<evidence type="ECO:0000256" key="6">
    <source>
        <dbReference type="ARBA" id="ARBA00022847"/>
    </source>
</evidence>
<evidence type="ECO:0000256" key="8">
    <source>
        <dbReference type="ARBA" id="ARBA00023136"/>
    </source>
</evidence>
<dbReference type="Pfam" id="PF01235">
    <property type="entry name" value="Na_Ala_symp"/>
    <property type="match status" value="1"/>
</dbReference>
<evidence type="ECO:0000313" key="10">
    <source>
        <dbReference type="EMBL" id="AKO92166.1"/>
    </source>
</evidence>
<dbReference type="InterPro" id="IPR001463">
    <property type="entry name" value="Na/Ala_symport"/>
</dbReference>
<dbReference type="Gene3D" id="1.20.1740.10">
    <property type="entry name" value="Amino acid/polyamine transporter I"/>
    <property type="match status" value="1"/>
</dbReference>
<comment type="subcellular location">
    <subcellularLocation>
        <location evidence="1 9">Cell membrane</location>
        <topology evidence="1 9">Multi-pass membrane protein</topology>
    </subcellularLocation>
</comment>
<dbReference type="RefSeq" id="WP_046217046.1">
    <property type="nucleotide sequence ID" value="NZ_CP011974.1"/>
</dbReference>
<name>A0A0H4KHA0_9BACI</name>
<dbReference type="PATRIC" id="fig|135735.6.peg.1793"/>
<dbReference type="PRINTS" id="PR00175">
    <property type="entry name" value="NAALASMPORT"/>
</dbReference>
<dbReference type="PROSITE" id="PS00873">
    <property type="entry name" value="NA_ALANINE_SYMP"/>
    <property type="match status" value="1"/>
</dbReference>
<feature type="transmembrane region" description="Helical" evidence="9">
    <location>
        <begin position="12"/>
        <end position="35"/>
    </location>
</feature>
<dbReference type="FunFam" id="1.20.1740.10:FF:000004">
    <property type="entry name" value="Sodium:alanine symporter family protein"/>
    <property type="match status" value="1"/>
</dbReference>
<feature type="transmembrane region" description="Helical" evidence="9">
    <location>
        <begin position="394"/>
        <end position="415"/>
    </location>
</feature>
<protein>
    <submittedName>
        <fullName evidence="10">Sodium:alanine symporter</fullName>
    </submittedName>
</protein>
<evidence type="ECO:0000256" key="7">
    <source>
        <dbReference type="ARBA" id="ARBA00022989"/>
    </source>
</evidence>
<feature type="transmembrane region" description="Helical" evidence="9">
    <location>
        <begin position="178"/>
        <end position="195"/>
    </location>
</feature>
<keyword evidence="11" id="KW-1185">Reference proteome</keyword>
<sequence length="498" mass="53768">METFINWLNGIVWSSALVYVFLGVGLFYSLATRFLQIRHLKDMRKLIFDGGGSATGVSSFQGLAMTLSSRVGIGNVAGVATAIAYGGPGALFWMWIMAFLGAATSFVETTLAQVYKVKENGQLRGGPSFYIEKGLKMKWLAVLYAIVTVVAQGMLLPALQANTVAVGIETAFEIKPSVTGILMVMALGVIIFGGVKRIAKFAEILVPFMAIGYILICFIILGVNFSEIPHMFSLIITSAIGTDATFGGIIGSAIAWGVRRGIYSNAAGVGSEIYGAAAVEVSHPAKQGLVQSFAVYVDTLLICSATGFMILSTGMYNVTPDGMKPLVNNLGGVEPGTIYTQKAVESVLTGVGAPFVALAILLFSFTTLVAYYYSAETCLGYALGKVKRVWIEHILKFIILAIVFYGSIKAATLAWGLGDLGIGSMAWLNIFSILFLSKQAFKVLKDYERQKKEGKDPVFDPAMLGIKGADYWEKEQKYSEYYKGDEAQEEHKQTFISS</sequence>
<evidence type="ECO:0000313" key="11">
    <source>
        <dbReference type="Proteomes" id="UP000036202"/>
    </source>
</evidence>
<keyword evidence="8 9" id="KW-0472">Membrane</keyword>
<evidence type="ECO:0000256" key="5">
    <source>
        <dbReference type="ARBA" id="ARBA00022692"/>
    </source>
</evidence>
<evidence type="ECO:0000256" key="1">
    <source>
        <dbReference type="ARBA" id="ARBA00004651"/>
    </source>
</evidence>
<evidence type="ECO:0000256" key="4">
    <source>
        <dbReference type="ARBA" id="ARBA00022475"/>
    </source>
</evidence>
<evidence type="ECO:0000256" key="9">
    <source>
        <dbReference type="RuleBase" id="RU363064"/>
    </source>
</evidence>
<keyword evidence="4 9" id="KW-1003">Cell membrane</keyword>